<evidence type="ECO:0000313" key="1">
    <source>
        <dbReference type="EMBL" id="OXC80038.1"/>
    </source>
</evidence>
<name>A0A226XB27_CABSO</name>
<dbReference type="Proteomes" id="UP000214720">
    <property type="component" value="Unassembled WGS sequence"/>
</dbReference>
<proteinExistence type="predicted"/>
<comment type="caution">
    <text evidence="1">The sequence shown here is derived from an EMBL/GenBank/DDBJ whole genome shotgun (WGS) entry which is preliminary data.</text>
</comment>
<gene>
    <name evidence="1" type="ORF">BSU04_04400</name>
</gene>
<accession>A0A226XB27</accession>
<organism evidence="1 2">
    <name type="scientific">Caballeronia sordidicola</name>
    <name type="common">Burkholderia sordidicola</name>
    <dbReference type="NCBI Taxonomy" id="196367"/>
    <lineage>
        <taxon>Bacteria</taxon>
        <taxon>Pseudomonadati</taxon>
        <taxon>Pseudomonadota</taxon>
        <taxon>Betaproteobacteria</taxon>
        <taxon>Burkholderiales</taxon>
        <taxon>Burkholderiaceae</taxon>
        <taxon>Caballeronia</taxon>
    </lineage>
</organism>
<reference evidence="2" key="1">
    <citation type="submission" date="2017-01" db="EMBL/GenBank/DDBJ databases">
        <title>Genome Analysis of Deinococcus marmoris KOPRI26562.</title>
        <authorList>
            <person name="Kim J.H."/>
            <person name="Oh H.-M."/>
        </authorList>
    </citation>
    <scope>NUCLEOTIDE SEQUENCE [LARGE SCALE GENOMIC DNA]</scope>
    <source>
        <strain evidence="2">PAMC 26633</strain>
    </source>
</reference>
<evidence type="ECO:0000313" key="2">
    <source>
        <dbReference type="Proteomes" id="UP000214720"/>
    </source>
</evidence>
<dbReference type="AlphaFoldDB" id="A0A226XB27"/>
<dbReference type="EMBL" id="MTHB01000027">
    <property type="protein sequence ID" value="OXC80038.1"/>
    <property type="molecule type" value="Genomic_DNA"/>
</dbReference>
<sequence length="43" mass="5003">MPRVANEMKSRMLTQEMRIVRNVWEGAGTFRLQGKGRARDLLV</sequence>
<protein>
    <submittedName>
        <fullName evidence="1">Uncharacterized protein</fullName>
    </submittedName>
</protein>